<reference evidence="4" key="1">
    <citation type="submission" date="2020-11" db="EMBL/GenBank/DDBJ databases">
        <title>RNA virus dark matter in the feces of wild birds.</title>
        <authorList>
            <person name="Lu X."/>
            <person name="Yang X.S."/>
            <person name="Zhang W."/>
        </authorList>
    </citation>
    <scope>NUCLEOTIDE SEQUENCE</scope>
    <source>
        <strain evidence="4">Flycatcher172con104</strain>
    </source>
</reference>
<dbReference type="SUPFAM" id="SSF50494">
    <property type="entry name" value="Trypsin-like serine proteases"/>
    <property type="match status" value="1"/>
</dbReference>
<evidence type="ECO:0000313" key="4">
    <source>
        <dbReference type="EMBL" id="UGO57206.1"/>
    </source>
</evidence>
<feature type="compositionally biased region" description="Polar residues" evidence="2">
    <location>
        <begin position="421"/>
        <end position="435"/>
    </location>
</feature>
<feature type="compositionally biased region" description="Polar residues" evidence="2">
    <location>
        <begin position="467"/>
        <end position="485"/>
    </location>
</feature>
<keyword evidence="3" id="KW-1133">Transmembrane helix</keyword>
<dbReference type="InterPro" id="IPR009003">
    <property type="entry name" value="Peptidase_S1_PA"/>
</dbReference>
<feature type="transmembrane region" description="Helical" evidence="3">
    <location>
        <begin position="70"/>
        <end position="91"/>
    </location>
</feature>
<evidence type="ECO:0008006" key="5">
    <source>
        <dbReference type="Google" id="ProtNLM"/>
    </source>
</evidence>
<organism evidence="4">
    <name type="scientific">Riboviria sp</name>
    <dbReference type="NCBI Taxonomy" id="2585031"/>
    <lineage>
        <taxon>Viruses</taxon>
        <taxon>Riboviria</taxon>
    </lineage>
</organism>
<sequence>MNTSVMMSYLETGLGLGLSLASTAADLFKLVCCDVEIVPTPWYVTLLSYLTLGLYQPEPEFVYMINPQRTSLAVVMILATLYLIYSILTWIKESFIKFRTECWKKCKRVLLMHRWFSKAKVITQIMSLESLVPGNPLYSEGSVPKCQIRVCLPREDGTLLGIGAGCRLDNHFVTPAHNCTTAEVVLLAENGNEVRVDTRNPLYLCADMFAYKLSPKEWSQLGASMVKLSPLSDKRTVTIVSSVDKSYSISNLMRSETFGRCVYQGSTHPGFSGSVYHSGHQVYGIHCHGGTFNGGYQLLYLWAKLKLEMAEMPETSSLEYAMDKEWDWEEQGHESGRQEDSKYVMEERGTGRFHVITSDQEHKKITWKQTNTRYQTGFEVDGKSDWGDMVEDVSKIVYEGECLKAAFPGESQAQEAKGPSKVQNTQVPQASTSGEKPNKRPRTQQRRSISKSEWLLKQQRYHTQQLERLQKQHSQVSTRQGQILEQSGPAL</sequence>
<dbReference type="InterPro" id="IPR043504">
    <property type="entry name" value="Peptidase_S1_PA_chymotrypsin"/>
</dbReference>
<name>A0A8K1U3I4_9VIRU</name>
<evidence type="ECO:0000256" key="2">
    <source>
        <dbReference type="SAM" id="MobiDB-lite"/>
    </source>
</evidence>
<proteinExistence type="predicted"/>
<protein>
    <recommendedName>
        <fullName evidence="5">Serine protease</fullName>
    </recommendedName>
</protein>
<keyword evidence="3" id="KW-0812">Transmembrane</keyword>
<accession>A0A8K1U3I4</accession>
<evidence type="ECO:0000256" key="3">
    <source>
        <dbReference type="SAM" id="Phobius"/>
    </source>
</evidence>
<dbReference type="Gene3D" id="2.40.10.10">
    <property type="entry name" value="Trypsin-like serine proteases"/>
    <property type="match status" value="2"/>
</dbReference>
<evidence type="ECO:0000256" key="1">
    <source>
        <dbReference type="ARBA" id="ARBA00022801"/>
    </source>
</evidence>
<feature type="region of interest" description="Disordered" evidence="2">
    <location>
        <begin position="411"/>
        <end position="454"/>
    </location>
</feature>
<dbReference type="GO" id="GO:0016787">
    <property type="term" value="F:hydrolase activity"/>
    <property type="evidence" value="ECO:0007669"/>
    <property type="project" value="UniProtKB-KW"/>
</dbReference>
<feature type="compositionally biased region" description="Basic residues" evidence="2">
    <location>
        <begin position="439"/>
        <end position="449"/>
    </location>
</feature>
<dbReference type="EMBL" id="MW239244">
    <property type="protein sequence ID" value="UGO57206.1"/>
    <property type="molecule type" value="Genomic_RNA"/>
</dbReference>
<keyword evidence="1" id="KW-0378">Hydrolase</keyword>
<keyword evidence="3" id="KW-0472">Membrane</keyword>
<feature type="region of interest" description="Disordered" evidence="2">
    <location>
        <begin position="467"/>
        <end position="491"/>
    </location>
</feature>